<reference evidence="7" key="1">
    <citation type="submission" date="2018-05" db="EMBL/GenBank/DDBJ databases">
        <authorList>
            <person name="Lanie J.A."/>
            <person name="Ng W.-L."/>
            <person name="Kazmierczak K.M."/>
            <person name="Andrzejewski T.M."/>
            <person name="Davidsen T.M."/>
            <person name="Wayne K.J."/>
            <person name="Tettelin H."/>
            <person name="Glass J.I."/>
            <person name="Rusch D."/>
            <person name="Podicherti R."/>
            <person name="Tsui H.-C.T."/>
            <person name="Winkler M.E."/>
        </authorList>
    </citation>
    <scope>NUCLEOTIDE SEQUENCE</scope>
</reference>
<dbReference type="Pfam" id="PF02321">
    <property type="entry name" value="OEP"/>
    <property type="match status" value="2"/>
</dbReference>
<dbReference type="InterPro" id="IPR010130">
    <property type="entry name" value="T1SS_OMP_TolC"/>
</dbReference>
<evidence type="ECO:0000256" key="5">
    <source>
        <dbReference type="ARBA" id="ARBA00023136"/>
    </source>
</evidence>
<keyword evidence="3" id="KW-1134">Transmembrane beta strand</keyword>
<organism evidence="7">
    <name type="scientific">marine metagenome</name>
    <dbReference type="NCBI Taxonomy" id="408172"/>
    <lineage>
        <taxon>unclassified sequences</taxon>
        <taxon>metagenomes</taxon>
        <taxon>ecological metagenomes</taxon>
    </lineage>
</organism>
<dbReference type="AlphaFoldDB" id="A0A381PJ48"/>
<dbReference type="GO" id="GO:0015288">
    <property type="term" value="F:porin activity"/>
    <property type="evidence" value="ECO:0007669"/>
    <property type="project" value="TreeGrafter"/>
</dbReference>
<keyword evidence="6" id="KW-0998">Cell outer membrane</keyword>
<dbReference type="GO" id="GO:0015562">
    <property type="term" value="F:efflux transmembrane transporter activity"/>
    <property type="evidence" value="ECO:0007669"/>
    <property type="project" value="InterPro"/>
</dbReference>
<dbReference type="NCBIfam" id="TIGR01844">
    <property type="entry name" value="type_I_sec_TolC"/>
    <property type="match status" value="1"/>
</dbReference>
<evidence type="ECO:0000256" key="4">
    <source>
        <dbReference type="ARBA" id="ARBA00022692"/>
    </source>
</evidence>
<dbReference type="GO" id="GO:0009279">
    <property type="term" value="C:cell outer membrane"/>
    <property type="evidence" value="ECO:0007669"/>
    <property type="project" value="UniProtKB-SubCell"/>
</dbReference>
<dbReference type="PANTHER" id="PTHR30026">
    <property type="entry name" value="OUTER MEMBRANE PROTEIN TOLC"/>
    <property type="match status" value="1"/>
</dbReference>
<keyword evidence="5" id="KW-0472">Membrane</keyword>
<sequence>MDRLQMREKIIFIFLLITVPAMVNGTSLLEVYQQALQSDPSIREAESRRQAALERNPQARSVFLPQLTAGARYTKSGFDGSSVEGDAAGNIAEVNSQSSSSSIGWQFQLTQTILRWDQLIGLKQAIKKSAKAQIDYEITQQDLIIRVAKNYFNVLAAEDNLNSIHTNRLAIARQLEQAKQKFEVGSIAITDVQESQAAYDQSVANEIGAKRSLATTRELLREITGEYVLALTAPDNDFPLSLPDPANESSWIDMAMQQNLSLISGRLEEEIARNEITYRRTGHYPTLDLVANIGGSDADTANQIRNGIAFPDLDTQNRNDSVYIQFSLPIFSGGYTSSRVKEAVYLHRATRDKLQRLVRETERKTRDAYLGITSEMSRVKAFEQAVLSSKTALEATQVGFEVGTRTIVDVLNSQFALDAAITNHYKSRYDYIVNIFLLKQAAGMLRVQDLEEVDKWLKERQSPEEIFSTENIQ</sequence>
<dbReference type="EMBL" id="UINC01001001">
    <property type="protein sequence ID" value="SUZ67045.1"/>
    <property type="molecule type" value="Genomic_DNA"/>
</dbReference>
<name>A0A381PJ48_9ZZZZ</name>
<dbReference type="InterPro" id="IPR003423">
    <property type="entry name" value="OMP_efflux"/>
</dbReference>
<evidence type="ECO:0000313" key="7">
    <source>
        <dbReference type="EMBL" id="SUZ67045.1"/>
    </source>
</evidence>
<dbReference type="InterPro" id="IPR051906">
    <property type="entry name" value="TolC-like"/>
</dbReference>
<gene>
    <name evidence="7" type="ORF">METZ01_LOCUS19899</name>
</gene>
<dbReference type="SUPFAM" id="SSF56954">
    <property type="entry name" value="Outer membrane efflux proteins (OEP)"/>
    <property type="match status" value="1"/>
</dbReference>
<dbReference type="GO" id="GO:1990281">
    <property type="term" value="C:efflux pump complex"/>
    <property type="evidence" value="ECO:0007669"/>
    <property type="project" value="TreeGrafter"/>
</dbReference>
<comment type="subcellular location">
    <subcellularLocation>
        <location evidence="1">Cell outer membrane</location>
    </subcellularLocation>
</comment>
<keyword evidence="2" id="KW-0813">Transport</keyword>
<evidence type="ECO:0000256" key="6">
    <source>
        <dbReference type="ARBA" id="ARBA00023237"/>
    </source>
</evidence>
<keyword evidence="4" id="KW-0812">Transmembrane</keyword>
<dbReference type="PANTHER" id="PTHR30026:SF20">
    <property type="entry name" value="OUTER MEMBRANE PROTEIN TOLC"/>
    <property type="match status" value="1"/>
</dbReference>
<evidence type="ECO:0000256" key="1">
    <source>
        <dbReference type="ARBA" id="ARBA00004442"/>
    </source>
</evidence>
<protein>
    <submittedName>
        <fullName evidence="7">Uncharacterized protein</fullName>
    </submittedName>
</protein>
<dbReference type="Gene3D" id="1.20.1600.10">
    <property type="entry name" value="Outer membrane efflux proteins (OEP)"/>
    <property type="match status" value="1"/>
</dbReference>
<accession>A0A381PJ48</accession>
<proteinExistence type="predicted"/>
<evidence type="ECO:0000256" key="3">
    <source>
        <dbReference type="ARBA" id="ARBA00022452"/>
    </source>
</evidence>
<evidence type="ECO:0000256" key="2">
    <source>
        <dbReference type="ARBA" id="ARBA00022448"/>
    </source>
</evidence>